<dbReference type="GO" id="GO:0043093">
    <property type="term" value="P:FtsZ-dependent cytokinesis"/>
    <property type="evidence" value="ECO:0007669"/>
    <property type="project" value="TreeGrafter"/>
</dbReference>
<reference evidence="8 9" key="2">
    <citation type="journal article" date="2011" name="Stand. Genomic Sci.">
        <title>Complete genome sequence of Mahella australiensis type strain (50-1 BON).</title>
        <authorList>
            <person name="Sikorski J."/>
            <person name="Teshima H."/>
            <person name="Nolan M."/>
            <person name="Lucas S."/>
            <person name="Hammon N."/>
            <person name="Deshpande S."/>
            <person name="Cheng J.F."/>
            <person name="Pitluck S."/>
            <person name="Liolios K."/>
            <person name="Pagani I."/>
            <person name="Ivanova N."/>
            <person name="Huntemann M."/>
            <person name="Mavromatis K."/>
            <person name="Ovchinikova G."/>
            <person name="Pati A."/>
            <person name="Tapia R."/>
            <person name="Han C."/>
            <person name="Goodwin L."/>
            <person name="Chen A."/>
            <person name="Palaniappan K."/>
            <person name="Land M."/>
            <person name="Hauser L."/>
            <person name="Ngatchou-Djao O.D."/>
            <person name="Rohde M."/>
            <person name="Pukall R."/>
            <person name="Spring S."/>
            <person name="Abt B."/>
            <person name="Goker M."/>
            <person name="Detter J.C."/>
            <person name="Woyke T."/>
            <person name="Bristow J."/>
            <person name="Markowitz V."/>
            <person name="Hugenholtz P."/>
            <person name="Eisen J.A."/>
            <person name="Kyrpides N.C."/>
            <person name="Klenk H.P."/>
            <person name="Lapidus A."/>
        </authorList>
    </citation>
    <scope>NUCLEOTIDE SEQUENCE [LARGE SCALE GENOMIC DNA]</scope>
    <source>
        <strain evidence="9">DSM 15567 / CIP 107919 / 50-1 BON</strain>
    </source>
</reference>
<evidence type="ECO:0000256" key="5">
    <source>
        <dbReference type="ARBA" id="ARBA00023136"/>
    </source>
</evidence>
<keyword evidence="3" id="KW-0812">Transmembrane</keyword>
<dbReference type="Pfam" id="PF04977">
    <property type="entry name" value="DivIC"/>
    <property type="match status" value="1"/>
</dbReference>
<evidence type="ECO:0000256" key="1">
    <source>
        <dbReference type="ARBA" id="ARBA00022475"/>
    </source>
</evidence>
<dbReference type="Proteomes" id="UP000008457">
    <property type="component" value="Chromosome"/>
</dbReference>
<dbReference type="KEGG" id="mas:Mahau_0808"/>
<evidence type="ECO:0000256" key="6">
    <source>
        <dbReference type="ARBA" id="ARBA00023306"/>
    </source>
</evidence>
<dbReference type="GO" id="GO:0030428">
    <property type="term" value="C:cell septum"/>
    <property type="evidence" value="ECO:0007669"/>
    <property type="project" value="TreeGrafter"/>
</dbReference>
<dbReference type="eggNOG" id="COG2919">
    <property type="taxonomic scope" value="Bacteria"/>
</dbReference>
<dbReference type="STRING" id="697281.Mahau_0808"/>
<evidence type="ECO:0000256" key="7">
    <source>
        <dbReference type="SAM" id="Coils"/>
    </source>
</evidence>
<evidence type="ECO:0000256" key="2">
    <source>
        <dbReference type="ARBA" id="ARBA00022618"/>
    </source>
</evidence>
<sequence>MKKRKKFLRIGLLLLLIGYVSAMLINQQTQFNYIRSQKQQVSEQIAELKEENQRLERQIDLSNTDEYIERVAREQLGMVKDGEVRYLDDSELGK</sequence>
<proteinExistence type="predicted"/>
<keyword evidence="4" id="KW-1133">Transmembrane helix</keyword>
<keyword evidence="7" id="KW-0175">Coiled coil</keyword>
<dbReference type="PANTHER" id="PTHR37485">
    <property type="entry name" value="CELL DIVISION PROTEIN FTSB"/>
    <property type="match status" value="1"/>
</dbReference>
<protein>
    <submittedName>
        <fullName evidence="8">Septum formation initiator</fullName>
    </submittedName>
</protein>
<dbReference type="OrthoDB" id="9815382at2"/>
<accession>F4A1H2</accession>
<dbReference type="InterPro" id="IPR023081">
    <property type="entry name" value="Cell_div_FtsB"/>
</dbReference>
<dbReference type="EMBL" id="CP002360">
    <property type="protein sequence ID" value="AEE96006.1"/>
    <property type="molecule type" value="Genomic_DNA"/>
</dbReference>
<keyword evidence="5" id="KW-0472">Membrane</keyword>
<keyword evidence="1" id="KW-1003">Cell membrane</keyword>
<evidence type="ECO:0000256" key="3">
    <source>
        <dbReference type="ARBA" id="ARBA00022692"/>
    </source>
</evidence>
<keyword evidence="9" id="KW-1185">Reference proteome</keyword>
<keyword evidence="2" id="KW-0132">Cell division</keyword>
<dbReference type="HOGENOM" id="CLU_134863_4_4_9"/>
<evidence type="ECO:0000313" key="9">
    <source>
        <dbReference type="Proteomes" id="UP000008457"/>
    </source>
</evidence>
<evidence type="ECO:0000256" key="4">
    <source>
        <dbReference type="ARBA" id="ARBA00022989"/>
    </source>
</evidence>
<name>F4A1H2_MAHA5</name>
<organism evidence="8 9">
    <name type="scientific">Mahella australiensis (strain DSM 15567 / CIP 107919 / 50-1 BON)</name>
    <dbReference type="NCBI Taxonomy" id="697281"/>
    <lineage>
        <taxon>Bacteria</taxon>
        <taxon>Bacillati</taxon>
        <taxon>Bacillota</taxon>
        <taxon>Clostridia</taxon>
        <taxon>Thermoanaerobacterales</taxon>
        <taxon>Thermoanaerobacterales Family IV. Incertae Sedis</taxon>
        <taxon>Mahella</taxon>
    </lineage>
</organism>
<dbReference type="RefSeq" id="WP_013780436.1">
    <property type="nucleotide sequence ID" value="NC_015520.1"/>
</dbReference>
<feature type="coiled-coil region" evidence="7">
    <location>
        <begin position="31"/>
        <end position="65"/>
    </location>
</feature>
<dbReference type="PANTHER" id="PTHR37485:SF1">
    <property type="entry name" value="CELL DIVISION PROTEIN FTSB"/>
    <property type="match status" value="1"/>
</dbReference>
<dbReference type="InterPro" id="IPR007060">
    <property type="entry name" value="FtsL/DivIC"/>
</dbReference>
<dbReference type="AlphaFoldDB" id="F4A1H2"/>
<keyword evidence="6" id="KW-0131">Cell cycle</keyword>
<gene>
    <name evidence="8" type="ordered locus">Mahau_0808</name>
</gene>
<evidence type="ECO:0000313" key="8">
    <source>
        <dbReference type="EMBL" id="AEE96006.1"/>
    </source>
</evidence>
<reference evidence="9" key="1">
    <citation type="submission" date="2010-11" db="EMBL/GenBank/DDBJ databases">
        <title>The complete genome of Mahella australiensis DSM 15567.</title>
        <authorList>
            <consortium name="US DOE Joint Genome Institute (JGI-PGF)"/>
            <person name="Lucas S."/>
            <person name="Copeland A."/>
            <person name="Lapidus A."/>
            <person name="Bruce D."/>
            <person name="Goodwin L."/>
            <person name="Pitluck S."/>
            <person name="Kyrpides N."/>
            <person name="Mavromatis K."/>
            <person name="Pagani I."/>
            <person name="Ivanova N."/>
            <person name="Teshima H."/>
            <person name="Brettin T."/>
            <person name="Detter J.C."/>
            <person name="Han C."/>
            <person name="Tapia R."/>
            <person name="Land M."/>
            <person name="Hauser L."/>
            <person name="Markowitz V."/>
            <person name="Cheng J.-F."/>
            <person name="Hugenholtz P."/>
            <person name="Woyke T."/>
            <person name="Wu D."/>
            <person name="Spring S."/>
            <person name="Pukall R."/>
            <person name="Steenblock K."/>
            <person name="Schneider S."/>
            <person name="Klenk H.-P."/>
            <person name="Eisen J.A."/>
        </authorList>
    </citation>
    <scope>NUCLEOTIDE SEQUENCE [LARGE SCALE GENOMIC DNA]</scope>
    <source>
        <strain evidence="9">DSM 15567 / CIP 107919 / 50-1 BON</strain>
    </source>
</reference>